<keyword evidence="3" id="KW-1185">Reference proteome</keyword>
<name>A0A5J4JIR6_9BACI</name>
<evidence type="ECO:0000313" key="3">
    <source>
        <dbReference type="Proteomes" id="UP000391919"/>
    </source>
</evidence>
<organism evidence="2 3">
    <name type="scientific">Weizmannia acidilactici</name>
    <dbReference type="NCBI Taxonomy" id="2607726"/>
    <lineage>
        <taxon>Bacteria</taxon>
        <taxon>Bacillati</taxon>
        <taxon>Bacillota</taxon>
        <taxon>Bacilli</taxon>
        <taxon>Bacillales</taxon>
        <taxon>Bacillaceae</taxon>
        <taxon>Heyndrickxia</taxon>
    </lineage>
</organism>
<dbReference type="EMBL" id="BKZQ01000023">
    <property type="protein sequence ID" value="GER70585.1"/>
    <property type="molecule type" value="Genomic_DNA"/>
</dbReference>
<protein>
    <submittedName>
        <fullName evidence="2">DNA damage-inducible protein D</fullName>
    </submittedName>
</protein>
<dbReference type="InterPro" id="IPR003497">
    <property type="entry name" value="BRO_N_domain"/>
</dbReference>
<dbReference type="Proteomes" id="UP000391919">
    <property type="component" value="Unassembled WGS sequence"/>
</dbReference>
<evidence type="ECO:0000259" key="1">
    <source>
        <dbReference type="Pfam" id="PF02498"/>
    </source>
</evidence>
<gene>
    <name evidence="2" type="primary">dinD</name>
    <name evidence="2" type="ORF">BpJC7_18880</name>
</gene>
<evidence type="ECO:0000313" key="2">
    <source>
        <dbReference type="EMBL" id="GER70585.1"/>
    </source>
</evidence>
<comment type="caution">
    <text evidence="2">The sequence shown here is derived from an EMBL/GenBank/DDBJ whole genome shotgun (WGS) entry which is preliminary data.</text>
</comment>
<dbReference type="AlphaFoldDB" id="A0A5J4JIR6"/>
<dbReference type="Pfam" id="PF02498">
    <property type="entry name" value="Bro-N"/>
    <property type="match status" value="1"/>
</dbReference>
<feature type="domain" description="Bro-N" evidence="1">
    <location>
        <begin position="15"/>
        <end position="106"/>
    </location>
</feature>
<sequence length="282" mass="32651">MGEIEKYSEHTFEQFRQVNEFGEDFWYARDLQKILNYKQWRNFLKVIEKAKEACKNSGQMVSDHFAEVSKMVELGSGAKRKIDDYELSRYACYLIVQNADPKKEIVALGQTYFAVQTRKQELQEQFETLDEDRKRLAIRKELREHNKSLAEAAKNAGVETSLDYAIFQNHGYKGLYGGLGAKEIHQRKGLKKNQQILDHMGSTELAANLFRATQADEKLRRENIQGKANANRTHFEVGAKVRQTIQELGGTMPEDLPTPEKSIKQIERMEQKKLLDKDEESK</sequence>
<proteinExistence type="predicted"/>
<dbReference type="RefSeq" id="WP_080626742.1">
    <property type="nucleotide sequence ID" value="NZ_BKZQ01000023.1"/>
</dbReference>
<dbReference type="NCBIfam" id="NF008573">
    <property type="entry name" value="PRK11525.1"/>
    <property type="match status" value="1"/>
</dbReference>
<accession>A0A5J4JIR6</accession>
<reference evidence="2 3" key="1">
    <citation type="submission" date="2019-09" db="EMBL/GenBank/DDBJ databases">
        <title>Draft genome sequence of Bacillus sp. JC-7.</title>
        <authorList>
            <person name="Tanaka N."/>
            <person name="Shiwa Y."/>
            <person name="Fujita N."/>
            <person name="Tanasupawat S."/>
        </authorList>
    </citation>
    <scope>NUCLEOTIDE SEQUENCE [LARGE SCALE GENOMIC DNA]</scope>
    <source>
        <strain evidence="2 3">JC-7</strain>
    </source>
</reference>